<dbReference type="AlphaFoldDB" id="A0A2M6YTL0"/>
<sequence length="248" mass="28592">MHSYKILSIDESGKASYNHPSPLFIVSGIIMPENFKHKIDSQIRKLKLKYFKNEEIIFHSREMSRKKAQFSLLNNEIIEKNFYGDFTSIINNPVIDVIFIINNKEKAKRAGWTPQTILKRSYIKLLQLFIENLISSTSKGKIIVESDPTQDHYLIQAHNHLQSQGYVMKKILPQIYRHSVTSLSLVNKENLDVDVQIADALASVAGLKYRREVIGIDGKISQVDKVKLKLINRKLVINKKSSRFEILL</sequence>
<evidence type="ECO:0000313" key="1">
    <source>
        <dbReference type="EMBL" id="PIU36752.1"/>
    </source>
</evidence>
<dbReference type="Proteomes" id="UP000230184">
    <property type="component" value="Unassembled WGS sequence"/>
</dbReference>
<dbReference type="InterPro" id="IPR024524">
    <property type="entry name" value="DUF3800"/>
</dbReference>
<dbReference type="Pfam" id="PF12686">
    <property type="entry name" value="DUF3800"/>
    <property type="match status" value="1"/>
</dbReference>
<organism evidence="1 2">
    <name type="scientific">Candidatus Roizmanbacteria bacterium CG07_land_8_20_14_0_80_34_15</name>
    <dbReference type="NCBI Taxonomy" id="1974849"/>
    <lineage>
        <taxon>Bacteria</taxon>
        <taxon>Candidatus Roizmaniibacteriota</taxon>
    </lineage>
</organism>
<protein>
    <recommendedName>
        <fullName evidence="3">DUF3800 domain-containing protein</fullName>
    </recommendedName>
</protein>
<reference evidence="2" key="1">
    <citation type="submission" date="2017-09" db="EMBL/GenBank/DDBJ databases">
        <title>Depth-based differentiation of microbial function through sediment-hosted aquifers and enrichment of novel symbionts in the deep terrestrial subsurface.</title>
        <authorList>
            <person name="Probst A.J."/>
            <person name="Ladd B."/>
            <person name="Jarett J.K."/>
            <person name="Geller-Mcgrath D.E."/>
            <person name="Sieber C.M.K."/>
            <person name="Emerson J.B."/>
            <person name="Anantharaman K."/>
            <person name="Thomas B.C."/>
            <person name="Malmstrom R."/>
            <person name="Stieglmeier M."/>
            <person name="Klingl A."/>
            <person name="Woyke T."/>
            <person name="Ryan C.M."/>
            <person name="Banfield J.F."/>
        </authorList>
    </citation>
    <scope>NUCLEOTIDE SEQUENCE [LARGE SCALE GENOMIC DNA]</scope>
</reference>
<name>A0A2M6YTL0_9BACT</name>
<gene>
    <name evidence="1" type="ORF">COT02_04425</name>
</gene>
<evidence type="ECO:0000313" key="2">
    <source>
        <dbReference type="Proteomes" id="UP000230184"/>
    </source>
</evidence>
<accession>A0A2M6YTL0</accession>
<dbReference type="EMBL" id="PEWY01000127">
    <property type="protein sequence ID" value="PIU36752.1"/>
    <property type="molecule type" value="Genomic_DNA"/>
</dbReference>
<proteinExistence type="predicted"/>
<evidence type="ECO:0008006" key="3">
    <source>
        <dbReference type="Google" id="ProtNLM"/>
    </source>
</evidence>
<comment type="caution">
    <text evidence="1">The sequence shown here is derived from an EMBL/GenBank/DDBJ whole genome shotgun (WGS) entry which is preliminary data.</text>
</comment>